<evidence type="ECO:0000256" key="8">
    <source>
        <dbReference type="ARBA" id="ARBA00022989"/>
    </source>
</evidence>
<sequence>MIKRFLRGVGLFLREFWYLYLSYVAFGIVLLWSVTLRSIPISNALDVCWALGYLLLVLTIYLAWRWTKQNLTLQRMQKEEHLDSLPELQTRSSSDKHYQYLLARLLEQQNQLREQLRQENQDLQDYYALWAHQIKVPLSVMDLMNQTSTIDPAQSKEQLLLVNQYLDMMLQFIRLRGDDQDLNFREVDVRNLLTDVIKEYRYWFIHKDLTVRLTDEKLKVVSDSKWLHFVFEQIIFNAIKYTPAAGRITIEIGPDGQVVIRDTGIGISQSDLPLIFNQGYTGFNGRLDNNASGIGLYLVKEILTKLGHSINIQSEVQVGTTVTIDLKQRDFGNLTKM</sequence>
<dbReference type="SMART" id="SM00387">
    <property type="entry name" value="HATPase_c"/>
    <property type="match status" value="1"/>
</dbReference>
<evidence type="ECO:0000256" key="11">
    <source>
        <dbReference type="SAM" id="Coils"/>
    </source>
</evidence>
<dbReference type="InterPro" id="IPR005467">
    <property type="entry name" value="His_kinase_dom"/>
</dbReference>
<evidence type="ECO:0000256" key="9">
    <source>
        <dbReference type="ARBA" id="ARBA00023012"/>
    </source>
</evidence>
<keyword evidence="10 12" id="KW-0472">Membrane</keyword>
<dbReference type="Proteomes" id="UP001314241">
    <property type="component" value="Unassembled WGS sequence"/>
</dbReference>
<evidence type="ECO:0000256" key="1">
    <source>
        <dbReference type="ARBA" id="ARBA00000085"/>
    </source>
</evidence>
<feature type="transmembrane region" description="Helical" evidence="12">
    <location>
        <begin position="16"/>
        <end position="35"/>
    </location>
</feature>
<dbReference type="Gene3D" id="3.30.565.10">
    <property type="entry name" value="Histidine kinase-like ATPase, C-terminal domain"/>
    <property type="match status" value="1"/>
</dbReference>
<evidence type="ECO:0000259" key="13">
    <source>
        <dbReference type="PROSITE" id="PS50109"/>
    </source>
</evidence>
<organism evidence="14 15">
    <name type="scientific">Eupransor demetentiae</name>
    <dbReference type="NCBI Taxonomy" id="3109584"/>
    <lineage>
        <taxon>Bacteria</taxon>
        <taxon>Bacillati</taxon>
        <taxon>Bacillota</taxon>
        <taxon>Bacilli</taxon>
        <taxon>Lactobacillales</taxon>
        <taxon>Lactobacillaceae</taxon>
        <taxon>Eupransor</taxon>
    </lineage>
</organism>
<evidence type="ECO:0000313" key="14">
    <source>
        <dbReference type="EMBL" id="CAK8054367.1"/>
    </source>
</evidence>
<dbReference type="PROSITE" id="PS50109">
    <property type="entry name" value="HIS_KIN"/>
    <property type="match status" value="1"/>
</dbReference>
<dbReference type="Pfam" id="PF02518">
    <property type="entry name" value="HATPase_c"/>
    <property type="match status" value="1"/>
</dbReference>
<evidence type="ECO:0000256" key="12">
    <source>
        <dbReference type="SAM" id="Phobius"/>
    </source>
</evidence>
<dbReference type="InterPro" id="IPR004358">
    <property type="entry name" value="Sig_transdc_His_kin-like_C"/>
</dbReference>
<comment type="catalytic activity">
    <reaction evidence="1">
        <text>ATP + protein L-histidine = ADP + protein N-phospho-L-histidine.</text>
        <dbReference type="EC" id="2.7.13.3"/>
    </reaction>
</comment>
<dbReference type="RefSeq" id="WP_349641920.1">
    <property type="nucleotide sequence ID" value="NZ_CAWVOH010000002.1"/>
</dbReference>
<reference evidence="14 15" key="1">
    <citation type="submission" date="2024-01" db="EMBL/GenBank/DDBJ databases">
        <authorList>
            <person name="Botero Cardona J."/>
        </authorList>
    </citation>
    <scope>NUCLEOTIDE SEQUENCE [LARGE SCALE GENOMIC DNA]</scope>
    <source>
        <strain evidence="14 15">LMG 33000</strain>
    </source>
</reference>
<dbReference type="EMBL" id="CAWVOH010000002">
    <property type="protein sequence ID" value="CAK8054367.1"/>
    <property type="molecule type" value="Genomic_DNA"/>
</dbReference>
<evidence type="ECO:0000256" key="6">
    <source>
        <dbReference type="ARBA" id="ARBA00022692"/>
    </source>
</evidence>
<comment type="caution">
    <text evidence="14">The sequence shown here is derived from an EMBL/GenBank/DDBJ whole genome shotgun (WGS) entry which is preliminary data.</text>
</comment>
<comment type="subcellular location">
    <subcellularLocation>
        <location evidence="2">Cell membrane</location>
        <topology evidence="2">Multi-pass membrane protein</topology>
    </subcellularLocation>
</comment>
<keyword evidence="8 12" id="KW-1133">Transmembrane helix</keyword>
<name>A0ABM9N5B8_9LACO</name>
<dbReference type="EC" id="2.7.13.3" evidence="3"/>
<evidence type="ECO:0000256" key="10">
    <source>
        <dbReference type="ARBA" id="ARBA00023136"/>
    </source>
</evidence>
<evidence type="ECO:0000313" key="15">
    <source>
        <dbReference type="Proteomes" id="UP001314241"/>
    </source>
</evidence>
<dbReference type="InterPro" id="IPR036890">
    <property type="entry name" value="HATPase_C_sf"/>
</dbReference>
<evidence type="ECO:0000256" key="7">
    <source>
        <dbReference type="ARBA" id="ARBA00022777"/>
    </source>
</evidence>
<dbReference type="PANTHER" id="PTHR45453:SF2">
    <property type="entry name" value="HISTIDINE KINASE"/>
    <property type="match status" value="1"/>
</dbReference>
<dbReference type="InterPro" id="IPR003594">
    <property type="entry name" value="HATPase_dom"/>
</dbReference>
<dbReference type="InterPro" id="IPR050351">
    <property type="entry name" value="BphY/WalK/GraS-like"/>
</dbReference>
<keyword evidence="7 14" id="KW-0418">Kinase</keyword>
<keyword evidence="11" id="KW-0175">Coiled coil</keyword>
<dbReference type="GO" id="GO:0016301">
    <property type="term" value="F:kinase activity"/>
    <property type="evidence" value="ECO:0007669"/>
    <property type="project" value="UniProtKB-KW"/>
</dbReference>
<keyword evidence="6 12" id="KW-0812">Transmembrane</keyword>
<evidence type="ECO:0000256" key="2">
    <source>
        <dbReference type="ARBA" id="ARBA00004651"/>
    </source>
</evidence>
<gene>
    <name evidence="14" type="ORF">R54876_GBNLAHCA_00934</name>
</gene>
<dbReference type="SUPFAM" id="SSF55874">
    <property type="entry name" value="ATPase domain of HSP90 chaperone/DNA topoisomerase II/histidine kinase"/>
    <property type="match status" value="1"/>
</dbReference>
<accession>A0ABM9N5B8</accession>
<keyword evidence="4" id="KW-1003">Cell membrane</keyword>
<protein>
    <recommendedName>
        <fullName evidence="3">histidine kinase</fullName>
        <ecNumber evidence="3">2.7.13.3</ecNumber>
    </recommendedName>
</protein>
<evidence type="ECO:0000256" key="3">
    <source>
        <dbReference type="ARBA" id="ARBA00012438"/>
    </source>
</evidence>
<keyword evidence="5" id="KW-0808">Transferase</keyword>
<proteinExistence type="predicted"/>
<keyword evidence="15" id="KW-1185">Reference proteome</keyword>
<dbReference type="PANTHER" id="PTHR45453">
    <property type="entry name" value="PHOSPHATE REGULON SENSOR PROTEIN PHOR"/>
    <property type="match status" value="1"/>
</dbReference>
<keyword evidence="9" id="KW-0902">Two-component regulatory system</keyword>
<evidence type="ECO:0000256" key="4">
    <source>
        <dbReference type="ARBA" id="ARBA00022475"/>
    </source>
</evidence>
<evidence type="ECO:0000256" key="5">
    <source>
        <dbReference type="ARBA" id="ARBA00022679"/>
    </source>
</evidence>
<feature type="coiled-coil region" evidence="11">
    <location>
        <begin position="102"/>
        <end position="129"/>
    </location>
</feature>
<feature type="domain" description="Histidine kinase" evidence="13">
    <location>
        <begin position="129"/>
        <end position="330"/>
    </location>
</feature>
<feature type="transmembrane region" description="Helical" evidence="12">
    <location>
        <begin position="47"/>
        <end position="66"/>
    </location>
</feature>
<dbReference type="PRINTS" id="PR00344">
    <property type="entry name" value="BCTRLSENSOR"/>
</dbReference>